<comment type="function">
    <text evidence="4">Transcription factor that specifically binds AT-rich DNA sequences related to the nuclear matrix attachment regions (MARs).</text>
</comment>
<dbReference type="CDD" id="cd11378">
    <property type="entry name" value="DUF296"/>
    <property type="match status" value="1"/>
</dbReference>
<dbReference type="Gramene" id="OIS98800">
    <property type="protein sequence ID" value="OIS98800"/>
    <property type="gene ID" value="A4A49_22725"/>
</dbReference>
<dbReference type="InterPro" id="IPR005175">
    <property type="entry name" value="PPC_dom"/>
</dbReference>
<gene>
    <name evidence="7" type="primary">AHL1_6</name>
    <name evidence="7" type="ORF">A4A49_22725</name>
</gene>
<reference evidence="7" key="1">
    <citation type="submission" date="2016-11" db="EMBL/GenBank/DDBJ databases">
        <title>The genome of Nicotiana attenuata.</title>
        <authorList>
            <person name="Xu S."/>
            <person name="Brockmoeller T."/>
            <person name="Gaquerel E."/>
            <person name="Navarro A."/>
            <person name="Kuhl H."/>
            <person name="Gase K."/>
            <person name="Ling Z."/>
            <person name="Zhou W."/>
            <person name="Kreitzer C."/>
            <person name="Stanke M."/>
            <person name="Tang H."/>
            <person name="Lyons E."/>
            <person name="Pandey P."/>
            <person name="Pandey S.P."/>
            <person name="Timmermann B."/>
            <person name="Baldwin I.T."/>
        </authorList>
    </citation>
    <scope>NUCLEOTIDE SEQUENCE [LARGE SCALE GENOMIC DNA]</scope>
    <source>
        <strain evidence="7">UT</strain>
    </source>
</reference>
<dbReference type="InterPro" id="IPR039605">
    <property type="entry name" value="AHL"/>
</dbReference>
<proteinExistence type="predicted"/>
<dbReference type="GO" id="GO:0003680">
    <property type="term" value="F:minor groove of adenine-thymine-rich DNA binding"/>
    <property type="evidence" value="ECO:0007669"/>
    <property type="project" value="UniProtKB-UniRule"/>
</dbReference>
<accession>A0A1J6IUI7</accession>
<organism evidence="7 8">
    <name type="scientific">Nicotiana attenuata</name>
    <name type="common">Coyote tobacco</name>
    <dbReference type="NCBI Taxonomy" id="49451"/>
    <lineage>
        <taxon>Eukaryota</taxon>
        <taxon>Viridiplantae</taxon>
        <taxon>Streptophyta</taxon>
        <taxon>Embryophyta</taxon>
        <taxon>Tracheophyta</taxon>
        <taxon>Spermatophyta</taxon>
        <taxon>Magnoliopsida</taxon>
        <taxon>eudicotyledons</taxon>
        <taxon>Gunneridae</taxon>
        <taxon>Pentapetalae</taxon>
        <taxon>asterids</taxon>
        <taxon>lamiids</taxon>
        <taxon>Solanales</taxon>
        <taxon>Solanaceae</taxon>
        <taxon>Nicotianoideae</taxon>
        <taxon>Nicotianeae</taxon>
        <taxon>Nicotiana</taxon>
    </lineage>
</organism>
<keyword evidence="1 4" id="KW-0805">Transcription regulation</keyword>
<evidence type="ECO:0000313" key="8">
    <source>
        <dbReference type="Proteomes" id="UP000187609"/>
    </source>
</evidence>
<evidence type="ECO:0000259" key="6">
    <source>
        <dbReference type="PROSITE" id="PS51742"/>
    </source>
</evidence>
<comment type="domain">
    <text evidence="4">The PPC domain mediates interactions between AHL proteins.</text>
</comment>
<dbReference type="Proteomes" id="UP000187609">
    <property type="component" value="Unassembled WGS sequence"/>
</dbReference>
<feature type="domain" description="PPC" evidence="6">
    <location>
        <begin position="85"/>
        <end position="223"/>
    </location>
</feature>
<dbReference type="PANTHER" id="PTHR31500">
    <property type="entry name" value="AT-HOOK MOTIF NUCLEAR-LOCALIZED PROTEIN 9"/>
    <property type="match status" value="1"/>
</dbReference>
<evidence type="ECO:0000256" key="4">
    <source>
        <dbReference type="RuleBase" id="RU367031"/>
    </source>
</evidence>
<keyword evidence="3 4" id="KW-0804">Transcription</keyword>
<dbReference type="PROSITE" id="PS51742">
    <property type="entry name" value="PPC"/>
    <property type="match status" value="1"/>
</dbReference>
<dbReference type="Gene3D" id="3.30.1330.80">
    <property type="entry name" value="Hypothetical protein, similar to alpha- acetolactate decarboxylase, domain 2"/>
    <property type="match status" value="1"/>
</dbReference>
<dbReference type="Pfam" id="PF03479">
    <property type="entry name" value="PCC"/>
    <property type="match status" value="1"/>
</dbReference>
<keyword evidence="2 4" id="KW-0238">DNA-binding</keyword>
<comment type="caution">
    <text evidence="7">The sequence shown here is derived from an EMBL/GenBank/DDBJ whole genome shotgun (WGS) entry which is preliminary data.</text>
</comment>
<comment type="subcellular location">
    <subcellularLocation>
        <location evidence="4">Nucleus</location>
    </subcellularLocation>
</comment>
<sequence length="263" mass="27236">MNGGGGVSNSEAPESYRVAPRIESITNNEFSGSVVVATPVSVAATSTEEKKKKKKKRGRSGSMDQMKKNKFKVETPGERMEYFVGANLAAHAIIVNAGEDVSMKIISFAQQEPRAICVLSACGAISSVTLHQTTSGGTLTYEGRYDILSLEGSFRPSDDGVTKSRSGGLSVSLSDPDGQVIGGAVAGLLVADSLVQVIVGCFPTGHQLEQNREHAAALTAIPAPPISEEGTDGAYAAGLSPNVAVPGNNLMPGEEANQQSPSS</sequence>
<evidence type="ECO:0000256" key="1">
    <source>
        <dbReference type="ARBA" id="ARBA00023015"/>
    </source>
</evidence>
<dbReference type="OMA" id="QEPRAIC"/>
<evidence type="ECO:0000256" key="2">
    <source>
        <dbReference type="ARBA" id="ARBA00023125"/>
    </source>
</evidence>
<keyword evidence="8" id="KW-1185">Reference proteome</keyword>
<feature type="region of interest" description="Disordered" evidence="5">
    <location>
        <begin position="45"/>
        <end position="70"/>
    </location>
</feature>
<keyword evidence="4" id="KW-0539">Nucleus</keyword>
<protein>
    <recommendedName>
        <fullName evidence="4">AT-hook motif nuclear-localized protein</fullName>
    </recommendedName>
</protein>
<dbReference type="GO" id="GO:0005634">
    <property type="term" value="C:nucleus"/>
    <property type="evidence" value="ECO:0007669"/>
    <property type="project" value="UniProtKB-SubCell"/>
</dbReference>
<evidence type="ECO:0000256" key="3">
    <source>
        <dbReference type="ARBA" id="ARBA00023163"/>
    </source>
</evidence>
<dbReference type="SUPFAM" id="SSF117856">
    <property type="entry name" value="AF0104/ALDC/Ptd012-like"/>
    <property type="match status" value="1"/>
</dbReference>
<name>A0A1J6IUI7_NICAT</name>
<dbReference type="AlphaFoldDB" id="A0A1J6IUI7"/>
<dbReference type="PANTHER" id="PTHR31500:SF18">
    <property type="entry name" value="AT-HOOK MOTIF NUCLEAR-LOCALIZED PROTEIN 3"/>
    <property type="match status" value="1"/>
</dbReference>
<evidence type="ECO:0000256" key="5">
    <source>
        <dbReference type="SAM" id="MobiDB-lite"/>
    </source>
</evidence>
<dbReference type="EMBL" id="MJEQ01037191">
    <property type="protein sequence ID" value="OIS98800.1"/>
    <property type="molecule type" value="Genomic_DNA"/>
</dbReference>
<evidence type="ECO:0000313" key="7">
    <source>
        <dbReference type="EMBL" id="OIS98800.1"/>
    </source>
</evidence>
<dbReference type="SMR" id="A0A1J6IUI7"/>